<dbReference type="Pfam" id="PF18864">
    <property type="entry name" value="AbiTii"/>
    <property type="match status" value="1"/>
</dbReference>
<protein>
    <recommendedName>
        <fullName evidence="1">AbiTii domain-containing protein</fullName>
    </recommendedName>
</protein>
<feature type="domain" description="AbiTii" evidence="1">
    <location>
        <begin position="2"/>
        <end position="187"/>
    </location>
</feature>
<evidence type="ECO:0000313" key="2">
    <source>
        <dbReference type="EMBL" id="BBR38589.1"/>
    </source>
</evidence>
<reference evidence="2 3" key="1">
    <citation type="submission" date="2019-12" db="EMBL/GenBank/DDBJ databases">
        <title>complete genome sequences of Aeromonas veronii str. WP3-W19-ESBL-03 isolated from wastewater treatment plant effluent.</title>
        <authorList>
            <person name="Sekizuka T."/>
            <person name="Itokawa K."/>
            <person name="Yatsu K."/>
            <person name="Inamine Y."/>
            <person name="Kuroda M."/>
        </authorList>
    </citation>
    <scope>NUCLEOTIDE SEQUENCE [LARGE SCALE GENOMIC DNA]</scope>
    <source>
        <strain evidence="2 3">WP3-W19-ESBL-03</strain>
    </source>
</reference>
<evidence type="ECO:0000259" key="1">
    <source>
        <dbReference type="Pfam" id="PF18864"/>
    </source>
</evidence>
<name>A0A6S5D051_AERVE</name>
<dbReference type="Proteomes" id="UP000515442">
    <property type="component" value="Chromosome"/>
</dbReference>
<dbReference type="InterPro" id="IPR041304">
    <property type="entry name" value="AbiTii"/>
</dbReference>
<dbReference type="EMBL" id="AP022038">
    <property type="protein sequence ID" value="BBR38589.1"/>
    <property type="molecule type" value="Genomic_DNA"/>
</dbReference>
<accession>A0A6S5D051</accession>
<organism evidence="2 3">
    <name type="scientific">Aeromonas veronii</name>
    <dbReference type="NCBI Taxonomy" id="654"/>
    <lineage>
        <taxon>Bacteria</taxon>
        <taxon>Pseudomonadati</taxon>
        <taxon>Pseudomonadota</taxon>
        <taxon>Gammaproteobacteria</taxon>
        <taxon>Aeromonadales</taxon>
        <taxon>Aeromonadaceae</taxon>
        <taxon>Aeromonas</taxon>
    </lineage>
</organism>
<dbReference type="RefSeq" id="WP_197970787.1">
    <property type="nucleotide sequence ID" value="NZ_AP022038.1"/>
</dbReference>
<evidence type="ECO:0000313" key="3">
    <source>
        <dbReference type="Proteomes" id="UP000515442"/>
    </source>
</evidence>
<dbReference type="AlphaFoldDB" id="A0A6S5D051"/>
<gene>
    <name evidence="2" type="ORF">WP3W19E03_11140</name>
</gene>
<proteinExistence type="predicted"/>
<sequence length="209" mass="23735">MKLINEIIDILSAEKPNLTNAFIKTKVLLYRLGQKDLVTWVNNELNGYQNVEELPPYRILSSEVLVNASNMAYQANRHPIPLSHLDAELRSSLENSELMHSLAVLEEFAKSDSQFLERPLQMEWIPILNKGLANNYRIQKAWCEIPISGVVQTLTEVRSRLLDFLLELNNEFGDDMTDEQVKSKASEVDPASMFNNAIFGDNTTILVGK</sequence>